<protein>
    <submittedName>
        <fullName evidence="1">Uncharacterized protein</fullName>
    </submittedName>
</protein>
<dbReference type="RefSeq" id="WP_135082544.1">
    <property type="nucleotide sequence ID" value="NZ_SPDV01000001.1"/>
</dbReference>
<dbReference type="EMBL" id="SPDV01000001">
    <property type="protein sequence ID" value="TFI60189.1"/>
    <property type="molecule type" value="Genomic_DNA"/>
</dbReference>
<comment type="caution">
    <text evidence="1">The sequence shown here is derived from an EMBL/GenBank/DDBJ whole genome shotgun (WGS) entry which is preliminary data.</text>
</comment>
<reference evidence="1 2" key="1">
    <citation type="submission" date="2019-03" db="EMBL/GenBank/DDBJ databases">
        <title>Genome sequence of Sphingomonas sp. 17J27-24.</title>
        <authorList>
            <person name="Kim M."/>
            <person name="Maeng S."/>
            <person name="Sathiyaraj S."/>
        </authorList>
    </citation>
    <scope>NUCLEOTIDE SEQUENCE [LARGE SCALE GENOMIC DNA]</scope>
    <source>
        <strain evidence="1 2">17J27-24</strain>
    </source>
</reference>
<keyword evidence="2" id="KW-1185">Reference proteome</keyword>
<dbReference type="AlphaFoldDB" id="A0A4Y8ZYU9"/>
<gene>
    <name evidence="1" type="ORF">E2493_00285</name>
</gene>
<proteinExistence type="predicted"/>
<evidence type="ECO:0000313" key="1">
    <source>
        <dbReference type="EMBL" id="TFI60189.1"/>
    </source>
</evidence>
<accession>A0A4Y8ZYU9</accession>
<dbReference type="Proteomes" id="UP000298213">
    <property type="component" value="Unassembled WGS sequence"/>
</dbReference>
<sequence>MGSHAASLFAPDARRLAGDLASAFVAALFRSVAPVHEIRLIAERAGQRTYHVAFARKAMTWVVSDDTADRIAAIRPE</sequence>
<organism evidence="1 2">
    <name type="scientific">Sphingomonas parva</name>
    <dbReference type="NCBI Taxonomy" id="2555898"/>
    <lineage>
        <taxon>Bacteria</taxon>
        <taxon>Pseudomonadati</taxon>
        <taxon>Pseudomonadota</taxon>
        <taxon>Alphaproteobacteria</taxon>
        <taxon>Sphingomonadales</taxon>
        <taxon>Sphingomonadaceae</taxon>
        <taxon>Sphingomonas</taxon>
    </lineage>
</organism>
<evidence type="ECO:0000313" key="2">
    <source>
        <dbReference type="Proteomes" id="UP000298213"/>
    </source>
</evidence>
<name>A0A4Y8ZYU9_9SPHN</name>